<dbReference type="Proteomes" id="UP001159427">
    <property type="component" value="Unassembled WGS sequence"/>
</dbReference>
<dbReference type="Pfam" id="PF12215">
    <property type="entry name" value="Glyco_hydr_116N"/>
    <property type="match status" value="1"/>
</dbReference>
<dbReference type="Pfam" id="PF04685">
    <property type="entry name" value="DUF608"/>
    <property type="match status" value="1"/>
</dbReference>
<evidence type="ECO:0000256" key="1">
    <source>
        <dbReference type="ARBA" id="ARBA00004370"/>
    </source>
</evidence>
<proteinExistence type="predicted"/>
<dbReference type="EMBL" id="CALNXI010000397">
    <property type="protein sequence ID" value="CAH3026272.1"/>
    <property type="molecule type" value="Genomic_DNA"/>
</dbReference>
<feature type="domain" description="Glycosyl-hydrolase family 116 catalytic region" evidence="6">
    <location>
        <begin position="1410"/>
        <end position="1578"/>
    </location>
</feature>
<dbReference type="Pfam" id="PF14295">
    <property type="entry name" value="PAN_4"/>
    <property type="match status" value="1"/>
</dbReference>
<feature type="compositionally biased region" description="Basic and acidic residues" evidence="4">
    <location>
        <begin position="265"/>
        <end position="278"/>
    </location>
</feature>
<dbReference type="Pfam" id="PF23597">
    <property type="entry name" value="KIAA0319_N"/>
    <property type="match status" value="1"/>
</dbReference>
<dbReference type="InterPro" id="IPR003609">
    <property type="entry name" value="Pan_app"/>
</dbReference>
<feature type="region of interest" description="Disordered" evidence="4">
    <location>
        <begin position="522"/>
        <end position="551"/>
    </location>
</feature>
<dbReference type="Gene3D" id="1.50.10.10">
    <property type="match status" value="1"/>
</dbReference>
<feature type="compositionally biased region" description="Low complexity" evidence="4">
    <location>
        <begin position="440"/>
        <end position="455"/>
    </location>
</feature>
<evidence type="ECO:0000256" key="4">
    <source>
        <dbReference type="SAM" id="MobiDB-lite"/>
    </source>
</evidence>
<feature type="region of interest" description="Disordered" evidence="4">
    <location>
        <begin position="571"/>
        <end position="611"/>
    </location>
</feature>
<dbReference type="InterPro" id="IPR012341">
    <property type="entry name" value="6hp_glycosidase-like_sf"/>
</dbReference>
<keyword evidence="3" id="KW-0325">Glycoprotein</keyword>
<dbReference type="PANTHER" id="PTHR12654:SF0">
    <property type="entry name" value="NON-LYSOSOMAL GLUCOSYLCERAMIDASE"/>
    <property type="match status" value="1"/>
</dbReference>
<feature type="compositionally biased region" description="Basic residues" evidence="4">
    <location>
        <begin position="536"/>
        <end position="548"/>
    </location>
</feature>
<evidence type="ECO:0000259" key="8">
    <source>
        <dbReference type="Pfam" id="PF14295"/>
    </source>
</evidence>
<organism evidence="10 11">
    <name type="scientific">Porites evermanni</name>
    <dbReference type="NCBI Taxonomy" id="104178"/>
    <lineage>
        <taxon>Eukaryota</taxon>
        <taxon>Metazoa</taxon>
        <taxon>Cnidaria</taxon>
        <taxon>Anthozoa</taxon>
        <taxon>Hexacorallia</taxon>
        <taxon>Scleractinia</taxon>
        <taxon>Fungiina</taxon>
        <taxon>Poritidae</taxon>
        <taxon>Porites</taxon>
    </lineage>
</organism>
<comment type="subcellular location">
    <subcellularLocation>
        <location evidence="1">Membrane</location>
    </subcellularLocation>
</comment>
<name>A0ABN8M9H3_9CNID</name>
<dbReference type="PANTHER" id="PTHR12654">
    <property type="entry name" value="BILE ACID BETA-GLUCOSIDASE-RELATED"/>
    <property type="match status" value="1"/>
</dbReference>
<dbReference type="SUPFAM" id="SSF48208">
    <property type="entry name" value="Six-hairpin glycosidases"/>
    <property type="match status" value="1"/>
</dbReference>
<dbReference type="InterPro" id="IPR024462">
    <property type="entry name" value="GH116_N"/>
</dbReference>
<feature type="region of interest" description="Disordered" evidence="4">
    <location>
        <begin position="366"/>
        <end position="455"/>
    </location>
</feature>
<feature type="signal peptide" evidence="5">
    <location>
        <begin position="1"/>
        <end position="27"/>
    </location>
</feature>
<feature type="domain" description="Apple" evidence="8">
    <location>
        <begin position="828"/>
        <end position="890"/>
    </location>
</feature>
<dbReference type="InterPro" id="IPR052566">
    <property type="entry name" value="Non-lysos_glucosylceramidase"/>
</dbReference>
<dbReference type="InterPro" id="IPR013980">
    <property type="entry name" value="MANSC_dom"/>
</dbReference>
<gene>
    <name evidence="10" type="ORF">PEVE_00028555</name>
</gene>
<feature type="region of interest" description="Disordered" evidence="4">
    <location>
        <begin position="714"/>
        <end position="749"/>
    </location>
</feature>
<evidence type="ECO:0000313" key="10">
    <source>
        <dbReference type="EMBL" id="CAH3026272.1"/>
    </source>
</evidence>
<keyword evidence="11" id="KW-1185">Reference proteome</keyword>
<feature type="compositionally biased region" description="Gly residues" evidence="4">
    <location>
        <begin position="279"/>
        <end position="291"/>
    </location>
</feature>
<keyword evidence="2" id="KW-0472">Membrane</keyword>
<feature type="region of interest" description="Disordered" evidence="4">
    <location>
        <begin position="623"/>
        <end position="680"/>
    </location>
</feature>
<feature type="domain" description="Glycosyl-hydrolase family 116 N-terminal" evidence="7">
    <location>
        <begin position="923"/>
        <end position="1269"/>
    </location>
</feature>
<feature type="compositionally biased region" description="Polar residues" evidence="4">
    <location>
        <begin position="522"/>
        <end position="533"/>
    </location>
</feature>
<accession>A0ABN8M9H3</accession>
<evidence type="ECO:0000313" key="11">
    <source>
        <dbReference type="Proteomes" id="UP001159427"/>
    </source>
</evidence>
<feature type="chain" id="PRO_5047041997" evidence="5">
    <location>
        <begin position="28"/>
        <end position="1805"/>
    </location>
</feature>
<evidence type="ECO:0000259" key="7">
    <source>
        <dbReference type="Pfam" id="PF12215"/>
    </source>
</evidence>
<evidence type="ECO:0000259" key="6">
    <source>
        <dbReference type="Pfam" id="PF04685"/>
    </source>
</evidence>
<evidence type="ECO:0000256" key="2">
    <source>
        <dbReference type="ARBA" id="ARBA00023136"/>
    </source>
</evidence>
<feature type="domain" description="MANSC" evidence="9">
    <location>
        <begin position="32"/>
        <end position="103"/>
    </location>
</feature>
<evidence type="ECO:0000256" key="3">
    <source>
        <dbReference type="ARBA" id="ARBA00023180"/>
    </source>
</evidence>
<protein>
    <submittedName>
        <fullName evidence="10">Uncharacterized protein</fullName>
    </submittedName>
</protein>
<comment type="caution">
    <text evidence="10">The sequence shown here is derived from an EMBL/GenBank/DDBJ whole genome shotgun (WGS) entry which is preliminary data.</text>
</comment>
<feature type="compositionally biased region" description="Basic and acidic residues" evidence="4">
    <location>
        <begin position="417"/>
        <end position="428"/>
    </location>
</feature>
<dbReference type="InterPro" id="IPR008928">
    <property type="entry name" value="6-hairpin_glycosidase_sf"/>
</dbReference>
<feature type="region of interest" description="Disordered" evidence="4">
    <location>
        <begin position="265"/>
        <end position="303"/>
    </location>
</feature>
<reference evidence="10 11" key="1">
    <citation type="submission" date="2022-05" db="EMBL/GenBank/DDBJ databases">
        <authorList>
            <consortium name="Genoscope - CEA"/>
            <person name="William W."/>
        </authorList>
    </citation>
    <scope>NUCLEOTIDE SEQUENCE [LARGE SCALE GENOMIC DNA]</scope>
</reference>
<sequence length="1805" mass="202534">MCAQRVGILLVMLQLAIFPATISVAFTLQRYNCPKSYTFTNARLQGGLKAGHFRRLGPPDDTELCVQRCCDQRSCDLVAWVGEHCYSVSCVSREMCKPVRLPSYEKGMRLLYIASRDDAEDEVEPSRREVNDVLRLTSPDEVTQEPARSESSNRITRIIRSLEEMEDERSSGLTKRAPSADEKEIVFSGDYYEHNSETMHFRMEGTSGKDEGDWEGGLVGESGDEDDDAADDIIQSHARGVTTVKRTEMATVVDPRTIQDIETFHEENSSGESDKRVEGGPGFVGGSGTSGSAGLSLEDDIGQSSSGSGLLINKTIMHEVQRNLHKVWRYASASKNLDMVAKGPKGKEEEKTLQEIYNLLIKHESRSTSSAFEGPKNPKEAESGEIDELSGMRIDFSGESGNLSDEKYDTGSNGSGEKNHENVVKESEVGAVSGEGSGNEGSVLDFSGESSSGSGVVNKKLLKEVEHNLHKVWRYASPKKDLDMVAKGPKGKEEEQKVKKIYNIVTKHESGSAFIDYELQQNQKSVNDSPNNQRDSHRRKSRKSRVKIGKTGYNITEAKLYRLQKTRKNKYNKNLKRLQPWGLGMGKQASVKNNKGKYTKQMGRNEGDKKNSKLAILGQEMKELAPSSENQGNTNNKENSNKGTMTKDETAPKGAFKLQSKLDEETYDKSSKSKGQSVLLDKNKSSDKTFQIGRKVEELILNRIAELEAQRISKKVTDKQHHLKDIQEETDREENLKKEAQKGKSKPQLKDDKLVTELEKLKFLNGPSTVYNKSRFVYLKQCGLYVEEYNVSKTRASWNNDLFSPYSYLYEMPENYHTCNSSLRMNRTDLRGDVFLSFQVMSIKGSTMINNANICEKYCCQEPRCQAWTLRLQQADTANCPKGSYCCWLKSAVPTPLRDSEHCTSGIVHRESTKHPPSGMRSAVPLGGLGTGSIELRADGTIHEWTIENQSPGGSAKLNKGALNLAVFGVRVADGDKSEASLLRIHAPHGYPGVESLSYSGSYPVSKLTPGGTITEDVDMDLYAFPSFHVREPHKSSVPAVAFTLSLHNKVDKPLDVSFMFNLPLGQQEDTIRVGDNFGEVVFTRMIKPSDCAHACSKMPKCMSWTTNGPNSCLLKDKMPLHAWATGIVSGLKGKWTVEESMLTCHRPGFFPQSGSTTLYSVDDEDSIGSFAVADDFADIWKNFSETGNLFPFFVGEIGVSKWLNKTGIYGAASAKTVLQPGEKKSLTIILSWYYPHRDLSKVHVGNLYSLLFKSSQDVAKHMRQDMLQSVIDIQSWHKPIFGINPAKKKPINKMVKDIPGTSENSVHELPDWLKDMLINSLSFWRSGFWTEDGRWRQWEAFDCNDIDTIQNDMQRIIPYTLFFPDLVKDLLLSWADNQYSSGMLQEALTSGCLGPTGKLDYAGGRVMADTTSMFVVGLYHYYKWTGDQDTINRLWPAAKRAMAWVMVDSTKGTDLPFRKVSTYDIVALDKYDHDVYNTFVYLLSLRVAEEMGDIMNDTHFVTDVRQSFGHAQKRVDLELWDNNKQFYRAWWDMEYGSPEWIMSDSLYGQVWAYSLGLGDLVPRNKLKSHLLSEIERNDSPFGLKVLNTGEAEMTLEDTSIILSKHIPGCKSLENITKHNSIWMGADADWTSLMLNLEADPILALNRAKKSLDHWRSTLNDQWNIHGLVASNGYGLDGLPWATSHYSFHLVLWHIPLALSGQRYFAHNASLTFWPKYPIPFNLPFFTPKAMGTIQGAYIKGSDREEDVEEEEEMFTFVVDTGELSLKTLAILGSKYGKGEITLKKGESVTWSRPKQDVENILQQL</sequence>
<keyword evidence="5" id="KW-0732">Signal</keyword>
<feature type="compositionally biased region" description="Polar residues" evidence="4">
    <location>
        <begin position="627"/>
        <end position="644"/>
    </location>
</feature>
<feature type="compositionally biased region" description="Basic and acidic residues" evidence="4">
    <location>
        <begin position="660"/>
        <end position="671"/>
    </location>
</feature>
<evidence type="ECO:0000259" key="9">
    <source>
        <dbReference type="Pfam" id="PF23597"/>
    </source>
</evidence>
<dbReference type="InterPro" id="IPR006775">
    <property type="entry name" value="GH116_catalytic"/>
</dbReference>
<evidence type="ECO:0000256" key="5">
    <source>
        <dbReference type="SAM" id="SignalP"/>
    </source>
</evidence>
<dbReference type="Gene3D" id="3.50.4.10">
    <property type="entry name" value="Hepatocyte Growth Factor"/>
    <property type="match status" value="1"/>
</dbReference>